<keyword evidence="3" id="KW-1185">Reference proteome</keyword>
<dbReference type="InterPro" id="IPR011051">
    <property type="entry name" value="RmlC_Cupin_sf"/>
</dbReference>
<sequence>MTHPSSHGQIESRSSDREHPIPPTIDYWHVWTDEDGISHQSRCQIQDFTLKSISPPASPQWLEQMQQVGATVVFTVQPVGWIGTWHENPKPQWIIPLSGRWFVETMDGQRVEMGVGEISFGEDQNTKANAQGQKGHLSGTVGDVPAVLMIVQLEETPTIAQACRFR</sequence>
<accession>K9VEA6</accession>
<dbReference type="EMBL" id="CP003614">
    <property type="protein sequence ID" value="AFZ05829.1"/>
    <property type="molecule type" value="Genomic_DNA"/>
</dbReference>
<proteinExistence type="predicted"/>
<dbReference type="HOGENOM" id="CLU_111164_1_0_3"/>
<dbReference type="PATRIC" id="fig|179408.3.peg.1565"/>
<gene>
    <name evidence="2" type="ORF">Osc7112_1286</name>
</gene>
<name>K9VEA6_9CYAN</name>
<dbReference type="OrthoDB" id="9799612at2"/>
<feature type="region of interest" description="Disordered" evidence="1">
    <location>
        <begin position="1"/>
        <end position="21"/>
    </location>
</feature>
<evidence type="ECO:0000313" key="2">
    <source>
        <dbReference type="EMBL" id="AFZ05829.1"/>
    </source>
</evidence>
<reference evidence="2 3" key="1">
    <citation type="submission" date="2012-05" db="EMBL/GenBank/DDBJ databases">
        <title>Finished chromosome of genome of Oscillatoria sp. PCC 7112.</title>
        <authorList>
            <consortium name="US DOE Joint Genome Institute"/>
            <person name="Gugger M."/>
            <person name="Coursin T."/>
            <person name="Rippka R."/>
            <person name="Tandeau De Marsac N."/>
            <person name="Huntemann M."/>
            <person name="Wei C.-L."/>
            <person name="Han J."/>
            <person name="Detter J.C."/>
            <person name="Han C."/>
            <person name="Tapia R."/>
            <person name="Davenport K."/>
            <person name="Daligault H."/>
            <person name="Erkkila T."/>
            <person name="Gu W."/>
            <person name="Munk A.C.C."/>
            <person name="Teshima H."/>
            <person name="Xu Y."/>
            <person name="Chain P."/>
            <person name="Chen A."/>
            <person name="Krypides N."/>
            <person name="Mavromatis K."/>
            <person name="Markowitz V."/>
            <person name="Szeto E."/>
            <person name="Ivanova N."/>
            <person name="Mikhailova N."/>
            <person name="Ovchinnikova G."/>
            <person name="Pagani I."/>
            <person name="Pati A."/>
            <person name="Goodwin L."/>
            <person name="Peters L."/>
            <person name="Pitluck S."/>
            <person name="Woyke T."/>
            <person name="Kerfeld C."/>
        </authorList>
    </citation>
    <scope>NUCLEOTIDE SEQUENCE [LARGE SCALE GENOMIC DNA]</scope>
    <source>
        <strain evidence="2 3">PCC 7112</strain>
    </source>
</reference>
<dbReference type="RefSeq" id="WP_015175153.1">
    <property type="nucleotide sequence ID" value="NC_019729.1"/>
</dbReference>
<evidence type="ECO:0000256" key="1">
    <source>
        <dbReference type="SAM" id="MobiDB-lite"/>
    </source>
</evidence>
<evidence type="ECO:0008006" key="4">
    <source>
        <dbReference type="Google" id="ProtNLM"/>
    </source>
</evidence>
<evidence type="ECO:0000313" key="3">
    <source>
        <dbReference type="Proteomes" id="UP000010478"/>
    </source>
</evidence>
<dbReference type="AlphaFoldDB" id="K9VEA6"/>
<dbReference type="eggNOG" id="COG1917">
    <property type="taxonomic scope" value="Bacteria"/>
</dbReference>
<organism evidence="2 3">
    <name type="scientific">Phormidium nigroviride PCC 7112</name>
    <dbReference type="NCBI Taxonomy" id="179408"/>
    <lineage>
        <taxon>Bacteria</taxon>
        <taxon>Bacillati</taxon>
        <taxon>Cyanobacteriota</taxon>
        <taxon>Cyanophyceae</taxon>
        <taxon>Oscillatoriophycideae</taxon>
        <taxon>Oscillatoriales</taxon>
        <taxon>Oscillatoriaceae</taxon>
        <taxon>Phormidium</taxon>
    </lineage>
</organism>
<protein>
    <recommendedName>
        <fullName evidence="4">Cupin 2 conserved barrel domain protein</fullName>
    </recommendedName>
</protein>
<dbReference type="Proteomes" id="UP000010478">
    <property type="component" value="Chromosome"/>
</dbReference>
<dbReference type="STRING" id="179408.Osc7112_1286"/>
<feature type="compositionally biased region" description="Polar residues" evidence="1">
    <location>
        <begin position="1"/>
        <end position="12"/>
    </location>
</feature>
<dbReference type="CDD" id="cd07009">
    <property type="entry name" value="cupin_BLL0285-like"/>
    <property type="match status" value="1"/>
</dbReference>
<dbReference type="SUPFAM" id="SSF51182">
    <property type="entry name" value="RmlC-like cupins"/>
    <property type="match status" value="1"/>
</dbReference>
<dbReference type="KEGG" id="oni:Osc7112_1286"/>